<dbReference type="Pfam" id="PF01990">
    <property type="entry name" value="ATP-synt_F"/>
    <property type="match status" value="1"/>
</dbReference>
<protein>
    <submittedName>
        <fullName evidence="5">V-type proton ATPase subunit F (VATF)</fullName>
    </submittedName>
</protein>
<evidence type="ECO:0000256" key="4">
    <source>
        <dbReference type="ARBA" id="ARBA00023065"/>
    </source>
</evidence>
<keyword evidence="6" id="KW-1185">Reference proteome</keyword>
<dbReference type="EMBL" id="CP142736">
    <property type="protein sequence ID" value="WUR04892.1"/>
    <property type="molecule type" value="Genomic_DNA"/>
</dbReference>
<dbReference type="InterPro" id="IPR036906">
    <property type="entry name" value="ATPase_V1_fsu_sf"/>
</dbReference>
<dbReference type="GO" id="GO:0046961">
    <property type="term" value="F:proton-transporting ATPase activity, rotational mechanism"/>
    <property type="evidence" value="ECO:0007669"/>
    <property type="project" value="InterPro"/>
</dbReference>
<dbReference type="SUPFAM" id="SSF159468">
    <property type="entry name" value="AtpF-like"/>
    <property type="match status" value="1"/>
</dbReference>
<dbReference type="GO" id="GO:0016020">
    <property type="term" value="C:membrane"/>
    <property type="evidence" value="ECO:0007669"/>
    <property type="project" value="TreeGrafter"/>
</dbReference>
<proteinExistence type="inferred from homology"/>
<evidence type="ECO:0000313" key="6">
    <source>
        <dbReference type="Proteomes" id="UP001334084"/>
    </source>
</evidence>
<gene>
    <name evidence="5" type="ORF">VNE69_11061</name>
</gene>
<comment type="similarity">
    <text evidence="1">Belongs to the V-ATPase F subunit family.</text>
</comment>
<dbReference type="RefSeq" id="XP_065331037.1">
    <property type="nucleotide sequence ID" value="XM_065474965.1"/>
</dbReference>
<dbReference type="Proteomes" id="UP001334084">
    <property type="component" value="Chromosome 11"/>
</dbReference>
<evidence type="ECO:0000313" key="5">
    <source>
        <dbReference type="EMBL" id="WUR04892.1"/>
    </source>
</evidence>
<evidence type="ECO:0000256" key="3">
    <source>
        <dbReference type="ARBA" id="ARBA00022781"/>
    </source>
</evidence>
<dbReference type="PANTHER" id="PTHR13861">
    <property type="entry name" value="VACUOLAR ATP SYNTHASE SUBUNIT F"/>
    <property type="match status" value="1"/>
</dbReference>
<evidence type="ECO:0000256" key="2">
    <source>
        <dbReference type="ARBA" id="ARBA00022448"/>
    </source>
</evidence>
<dbReference type="PANTHER" id="PTHR13861:SF2">
    <property type="entry name" value="V-TYPE PROTON ATPASE SUBUNIT F"/>
    <property type="match status" value="1"/>
</dbReference>
<organism evidence="5 6">
    <name type="scientific">Vairimorpha necatrix</name>
    <dbReference type="NCBI Taxonomy" id="6039"/>
    <lineage>
        <taxon>Eukaryota</taxon>
        <taxon>Fungi</taxon>
        <taxon>Fungi incertae sedis</taxon>
        <taxon>Microsporidia</taxon>
        <taxon>Nosematidae</taxon>
        <taxon>Vairimorpha</taxon>
    </lineage>
</organism>
<dbReference type="InterPro" id="IPR008218">
    <property type="entry name" value="ATPase_V1-cplx_f_g_su"/>
</dbReference>
<dbReference type="AlphaFoldDB" id="A0AAX4JG60"/>
<dbReference type="KEGG" id="vnx:VNE69_11061"/>
<keyword evidence="2" id="KW-0813">Transport</keyword>
<keyword evidence="3" id="KW-0375">Hydrogen ion transport</keyword>
<name>A0AAX4JG60_9MICR</name>
<dbReference type="Gene3D" id="3.40.50.10580">
    <property type="entry name" value="ATPase, V1 complex, subunit F"/>
    <property type="match status" value="1"/>
</dbReference>
<accession>A0AAX4JG60</accession>
<dbReference type="GeneID" id="90542735"/>
<keyword evidence="4" id="KW-0406">Ion transport</keyword>
<reference evidence="5" key="1">
    <citation type="journal article" date="2024" name="BMC Genomics">
        <title>Functional annotation of a divergent genome using sequence and structure-based similarity.</title>
        <authorList>
            <person name="Svedberg D."/>
            <person name="Winiger R.R."/>
            <person name="Berg A."/>
            <person name="Sharma H."/>
            <person name="Tellgren-Roth C."/>
            <person name="Debrunner-Vossbrinck B.A."/>
            <person name="Vossbrinck C.R."/>
            <person name="Barandun J."/>
        </authorList>
    </citation>
    <scope>NUCLEOTIDE SEQUENCE</scope>
    <source>
        <strain evidence="5">Illinois isolate</strain>
    </source>
</reference>
<evidence type="ECO:0000256" key="1">
    <source>
        <dbReference type="ARBA" id="ARBA00010148"/>
    </source>
</evidence>
<sequence length="99" mass="11228">METSSRTNIGILGDEDTINGFMISGVESNTKNPNLLLANYNTSEEDLKKMFNSLVFRKDLALILICDFVFEKIREEISKFNDDLPSIIEIPSKIKNVNL</sequence>